<evidence type="ECO:0000313" key="2">
    <source>
        <dbReference type="EMBL" id="CBH10515.1"/>
    </source>
</evidence>
<keyword evidence="1" id="KW-1133">Transmembrane helix</keyword>
<protein>
    <submittedName>
        <fullName evidence="2">Uncharacterized protein</fullName>
    </submittedName>
</protein>
<dbReference type="EMBL" id="FN554967">
    <property type="protein sequence ID" value="CBH10515.1"/>
    <property type="molecule type" value="Genomic_DNA"/>
</dbReference>
<organism evidence="2 3">
    <name type="scientific">Trypanosoma brucei gambiense (strain MHOM/CI/86/DAL972)</name>
    <dbReference type="NCBI Taxonomy" id="679716"/>
    <lineage>
        <taxon>Eukaryota</taxon>
        <taxon>Discoba</taxon>
        <taxon>Euglenozoa</taxon>
        <taxon>Kinetoplastea</taxon>
        <taxon>Metakinetoplastina</taxon>
        <taxon>Trypanosomatida</taxon>
        <taxon>Trypanosomatidae</taxon>
        <taxon>Trypanosoma</taxon>
    </lineage>
</organism>
<gene>
    <name evidence="2" type="ORF">TbgDal_IV2180</name>
</gene>
<evidence type="ECO:0000313" key="3">
    <source>
        <dbReference type="Proteomes" id="UP000002316"/>
    </source>
</evidence>
<feature type="transmembrane region" description="Helical" evidence="1">
    <location>
        <begin position="12"/>
        <end position="39"/>
    </location>
</feature>
<accession>C9ZML2</accession>
<proteinExistence type="predicted"/>
<keyword evidence="1" id="KW-0812">Transmembrane</keyword>
<keyword evidence="1" id="KW-0472">Membrane</keyword>
<dbReference type="AlphaFoldDB" id="C9ZML2"/>
<dbReference type="KEGG" id="tbg:TbgDal_IV2180"/>
<name>C9ZML2_TRYB9</name>
<feature type="transmembrane region" description="Helical" evidence="1">
    <location>
        <begin position="77"/>
        <end position="93"/>
    </location>
</feature>
<reference evidence="3" key="1">
    <citation type="journal article" date="2010" name="PLoS Negl. Trop. Dis.">
        <title>The genome sequence of Trypanosoma brucei gambiense, causative agent of chronic human african trypanosomiasis.</title>
        <authorList>
            <person name="Jackson A.P."/>
            <person name="Sanders M."/>
            <person name="Berry A."/>
            <person name="McQuillan J."/>
            <person name="Aslett M.A."/>
            <person name="Quail M.A."/>
            <person name="Chukualim B."/>
            <person name="Capewell P."/>
            <person name="MacLeod A."/>
            <person name="Melville S.E."/>
            <person name="Gibson W."/>
            <person name="Barry J.D."/>
            <person name="Berriman M."/>
            <person name="Hertz-Fowler C."/>
        </authorList>
    </citation>
    <scope>NUCLEOTIDE SEQUENCE [LARGE SCALE GENOMIC DNA]</scope>
    <source>
        <strain evidence="3">MHOM/CI/86/DAL972</strain>
    </source>
</reference>
<dbReference type="GeneID" id="23859634"/>
<dbReference type="Proteomes" id="UP000002316">
    <property type="component" value="Chromosome 4"/>
</dbReference>
<dbReference type="RefSeq" id="XP_011772804.1">
    <property type="nucleotide sequence ID" value="XM_011774502.1"/>
</dbReference>
<sequence>MTISFASFRTLFFFCFLFFSFFFTYFLGLFLRYISLFFFSSTTLPYLPKKTHIIFSTLPSFHSRIHLFRHPSCITKWFPFVFYCYCCVIYLFFPLQIPPPRRLICYPSKSSPVIPPPLCITP</sequence>
<evidence type="ECO:0000256" key="1">
    <source>
        <dbReference type="SAM" id="Phobius"/>
    </source>
</evidence>